<name>A0ABD3N781_9STRA</name>
<proteinExistence type="predicted"/>
<protein>
    <submittedName>
        <fullName evidence="2">Uncharacterized protein</fullName>
    </submittedName>
</protein>
<feature type="transmembrane region" description="Helical" evidence="1">
    <location>
        <begin position="159"/>
        <end position="177"/>
    </location>
</feature>
<keyword evidence="1" id="KW-0812">Transmembrane</keyword>
<dbReference type="Proteomes" id="UP001530400">
    <property type="component" value="Unassembled WGS sequence"/>
</dbReference>
<evidence type="ECO:0000313" key="2">
    <source>
        <dbReference type="EMBL" id="KAL3771886.1"/>
    </source>
</evidence>
<keyword evidence="1" id="KW-1133">Transmembrane helix</keyword>
<dbReference type="AlphaFoldDB" id="A0ABD3N781"/>
<evidence type="ECO:0000256" key="1">
    <source>
        <dbReference type="SAM" id="Phobius"/>
    </source>
</evidence>
<comment type="caution">
    <text evidence="2">The sequence shown here is derived from an EMBL/GenBank/DDBJ whole genome shotgun (WGS) entry which is preliminary data.</text>
</comment>
<keyword evidence="3" id="KW-1185">Reference proteome</keyword>
<sequence length="282" mass="30624">MTMTSTESKAKLSFYTDILSTISILFLSTCWIYSLSYPNQPLLSTSFLQNGFCLSPLFDNTHYRCSQFDAACGILCLLFVLLTNKNKQAMIGVASYFFAHSYGHYDAAVSLAEEGAASEVLDHVGVKEVVVLGAILSIGPMACAAELIEVGKVKKGVGYGWAVLGLAAGVAVYAVYIRRPCYALLYINVFIILANSLPRAVLIGYTTKRDVQIRAEKFKWANVLSGLAVLAVVMCEPFFCDGFTKYIGGHALFDAALALNMLIEVLSSDGEKSHDAGLKKME</sequence>
<keyword evidence="1" id="KW-0472">Membrane</keyword>
<accession>A0ABD3N781</accession>
<feature type="transmembrane region" description="Helical" evidence="1">
    <location>
        <begin position="12"/>
        <end position="34"/>
    </location>
</feature>
<feature type="transmembrane region" description="Helical" evidence="1">
    <location>
        <begin position="129"/>
        <end position="147"/>
    </location>
</feature>
<gene>
    <name evidence="2" type="ORF">ACHAWO_008672</name>
</gene>
<feature type="transmembrane region" description="Helical" evidence="1">
    <location>
        <begin position="218"/>
        <end position="239"/>
    </location>
</feature>
<feature type="transmembrane region" description="Helical" evidence="1">
    <location>
        <begin position="183"/>
        <end position="206"/>
    </location>
</feature>
<organism evidence="2 3">
    <name type="scientific">Cyclotella atomus</name>
    <dbReference type="NCBI Taxonomy" id="382360"/>
    <lineage>
        <taxon>Eukaryota</taxon>
        <taxon>Sar</taxon>
        <taxon>Stramenopiles</taxon>
        <taxon>Ochrophyta</taxon>
        <taxon>Bacillariophyta</taxon>
        <taxon>Coscinodiscophyceae</taxon>
        <taxon>Thalassiosirophycidae</taxon>
        <taxon>Stephanodiscales</taxon>
        <taxon>Stephanodiscaceae</taxon>
        <taxon>Cyclotella</taxon>
    </lineage>
</organism>
<evidence type="ECO:0000313" key="3">
    <source>
        <dbReference type="Proteomes" id="UP001530400"/>
    </source>
</evidence>
<reference evidence="2 3" key="1">
    <citation type="submission" date="2024-10" db="EMBL/GenBank/DDBJ databases">
        <title>Updated reference genomes for cyclostephanoid diatoms.</title>
        <authorList>
            <person name="Roberts W.R."/>
            <person name="Alverson A.J."/>
        </authorList>
    </citation>
    <scope>NUCLEOTIDE SEQUENCE [LARGE SCALE GENOMIC DNA]</scope>
    <source>
        <strain evidence="2 3">AJA010-31</strain>
    </source>
</reference>
<dbReference type="EMBL" id="JALLPJ020001279">
    <property type="protein sequence ID" value="KAL3771886.1"/>
    <property type="molecule type" value="Genomic_DNA"/>
</dbReference>